<keyword evidence="1 6" id="KW-0597">Phosphoprotein</keyword>
<evidence type="ECO:0000256" key="3">
    <source>
        <dbReference type="ARBA" id="ARBA00023015"/>
    </source>
</evidence>
<dbReference type="InterPro" id="IPR001789">
    <property type="entry name" value="Sig_transdc_resp-reg_receiver"/>
</dbReference>
<evidence type="ECO:0000313" key="10">
    <source>
        <dbReference type="Proteomes" id="UP000766904"/>
    </source>
</evidence>
<dbReference type="Pfam" id="PF00072">
    <property type="entry name" value="Response_reg"/>
    <property type="match status" value="1"/>
</dbReference>
<dbReference type="AlphaFoldDB" id="A0A8J8Q3E3"/>
<dbReference type="PANTHER" id="PTHR48111:SF1">
    <property type="entry name" value="TWO-COMPONENT RESPONSE REGULATOR ORR33"/>
    <property type="match status" value="1"/>
</dbReference>
<evidence type="ECO:0000256" key="6">
    <source>
        <dbReference type="PROSITE-ProRule" id="PRU00169"/>
    </source>
</evidence>
<keyword evidence="5" id="KW-0804">Transcription</keyword>
<evidence type="ECO:0000259" key="8">
    <source>
        <dbReference type="PROSITE" id="PS50110"/>
    </source>
</evidence>
<dbReference type="GO" id="GO:0005829">
    <property type="term" value="C:cytosol"/>
    <property type="evidence" value="ECO:0007669"/>
    <property type="project" value="TreeGrafter"/>
</dbReference>
<dbReference type="EMBL" id="PHNJ01000018">
    <property type="protein sequence ID" value="TYL36390.1"/>
    <property type="molecule type" value="Genomic_DNA"/>
</dbReference>
<dbReference type="GO" id="GO:0000156">
    <property type="term" value="F:phosphorelay response regulator activity"/>
    <property type="evidence" value="ECO:0007669"/>
    <property type="project" value="TreeGrafter"/>
</dbReference>
<dbReference type="GO" id="GO:0006355">
    <property type="term" value="P:regulation of DNA-templated transcription"/>
    <property type="evidence" value="ECO:0007669"/>
    <property type="project" value="TreeGrafter"/>
</dbReference>
<dbReference type="InterPro" id="IPR013971">
    <property type="entry name" value="HalX_domain"/>
</dbReference>
<dbReference type="Pfam" id="PF08663">
    <property type="entry name" value="HalX"/>
    <property type="match status" value="1"/>
</dbReference>
<feature type="domain" description="Response regulatory" evidence="8">
    <location>
        <begin position="9"/>
        <end position="118"/>
    </location>
</feature>
<dbReference type="PROSITE" id="PS50110">
    <property type="entry name" value="RESPONSE_REGULATORY"/>
    <property type="match status" value="1"/>
</dbReference>
<keyword evidence="4" id="KW-0238">DNA-binding</keyword>
<evidence type="ECO:0000256" key="2">
    <source>
        <dbReference type="ARBA" id="ARBA00023012"/>
    </source>
</evidence>
<keyword evidence="7" id="KW-0175">Coiled coil</keyword>
<dbReference type="GO" id="GO:0032993">
    <property type="term" value="C:protein-DNA complex"/>
    <property type="evidence" value="ECO:0007669"/>
    <property type="project" value="TreeGrafter"/>
</dbReference>
<dbReference type="PANTHER" id="PTHR48111">
    <property type="entry name" value="REGULATOR OF RPOS"/>
    <property type="match status" value="1"/>
</dbReference>
<dbReference type="SMART" id="SM00448">
    <property type="entry name" value="REC"/>
    <property type="match status" value="1"/>
</dbReference>
<dbReference type="InterPro" id="IPR039420">
    <property type="entry name" value="WalR-like"/>
</dbReference>
<keyword evidence="3" id="KW-0805">Transcription regulation</keyword>
<evidence type="ECO:0000256" key="7">
    <source>
        <dbReference type="SAM" id="Coils"/>
    </source>
</evidence>
<dbReference type="Gene3D" id="3.40.50.2300">
    <property type="match status" value="1"/>
</dbReference>
<dbReference type="RefSeq" id="WP_148860225.1">
    <property type="nucleotide sequence ID" value="NZ_PHNJ01000018.1"/>
</dbReference>
<protein>
    <submittedName>
        <fullName evidence="9">Response regulator</fullName>
    </submittedName>
</protein>
<sequence>MLADQSEATVVVVDDEKEVADAYALRLQDRYNVVTVYGGEEALAVIDDDTDVVLLDRFMPDVSGDEVLRRVRERGTECYIVMVTAVDPELDILEMPFDDYLCKPVGSEDLVAAIDNQLRVLAFEKLSEFFRLESKRAVLSAAVPQDALVDHPDYQATEATAEALEADLRGLLADFDRVVEEFRAIKREQQ</sequence>
<evidence type="ECO:0000313" key="9">
    <source>
        <dbReference type="EMBL" id="TYL36390.1"/>
    </source>
</evidence>
<dbReference type="Proteomes" id="UP000766904">
    <property type="component" value="Unassembled WGS sequence"/>
</dbReference>
<dbReference type="GO" id="GO:0000976">
    <property type="term" value="F:transcription cis-regulatory region binding"/>
    <property type="evidence" value="ECO:0007669"/>
    <property type="project" value="TreeGrafter"/>
</dbReference>
<comment type="caution">
    <text evidence="9">The sequence shown here is derived from an EMBL/GenBank/DDBJ whole genome shotgun (WGS) entry which is preliminary data.</text>
</comment>
<dbReference type="InterPro" id="IPR011006">
    <property type="entry name" value="CheY-like_superfamily"/>
</dbReference>
<evidence type="ECO:0000256" key="1">
    <source>
        <dbReference type="ARBA" id="ARBA00022553"/>
    </source>
</evidence>
<keyword evidence="2" id="KW-0902">Two-component regulatory system</keyword>
<name>A0A8J8Q3E3_9EURY</name>
<reference evidence="9" key="1">
    <citation type="submission" date="2017-11" db="EMBL/GenBank/DDBJ databases">
        <authorList>
            <person name="Kajale S.C."/>
            <person name="Sharma A."/>
        </authorList>
    </citation>
    <scope>NUCLEOTIDE SEQUENCE</scope>
    <source>
        <strain evidence="9">LS1_42</strain>
    </source>
</reference>
<evidence type="ECO:0000256" key="5">
    <source>
        <dbReference type="ARBA" id="ARBA00023163"/>
    </source>
</evidence>
<evidence type="ECO:0000256" key="4">
    <source>
        <dbReference type="ARBA" id="ARBA00023125"/>
    </source>
</evidence>
<gene>
    <name evidence="9" type="ORF">CV102_22435</name>
</gene>
<feature type="modified residue" description="4-aspartylphosphate" evidence="6">
    <location>
        <position position="56"/>
    </location>
</feature>
<organism evidence="9 10">
    <name type="scientific">Natronococcus pandeyae</name>
    <dbReference type="NCBI Taxonomy" id="2055836"/>
    <lineage>
        <taxon>Archaea</taxon>
        <taxon>Methanobacteriati</taxon>
        <taxon>Methanobacteriota</taxon>
        <taxon>Stenosarchaea group</taxon>
        <taxon>Halobacteria</taxon>
        <taxon>Halobacteriales</taxon>
        <taxon>Natrialbaceae</taxon>
        <taxon>Natronococcus</taxon>
    </lineage>
</organism>
<proteinExistence type="predicted"/>
<keyword evidence="10" id="KW-1185">Reference proteome</keyword>
<dbReference type="SUPFAM" id="SSF52172">
    <property type="entry name" value="CheY-like"/>
    <property type="match status" value="1"/>
</dbReference>
<dbReference type="OrthoDB" id="86314at2157"/>
<accession>A0A8J8Q3E3</accession>
<feature type="coiled-coil region" evidence="7">
    <location>
        <begin position="154"/>
        <end position="181"/>
    </location>
</feature>